<evidence type="ECO:0000259" key="15">
    <source>
        <dbReference type="PROSITE" id="PS50054"/>
    </source>
</evidence>
<evidence type="ECO:0000256" key="12">
    <source>
        <dbReference type="ARBA" id="ARBA00053915"/>
    </source>
</evidence>
<dbReference type="FunFam" id="3.90.190.10:FF:000063">
    <property type="entry name" value="Dual specificity phosphatase 23"/>
    <property type="match status" value="1"/>
</dbReference>
<dbReference type="InterPro" id="IPR000387">
    <property type="entry name" value="Tyr_Pase_dom"/>
</dbReference>
<keyword evidence="7" id="KW-0378">Hydrolase</keyword>
<comment type="catalytic activity">
    <reaction evidence="11">
        <text>O-phospho-L-threonyl-[protein] + H2O = L-threonyl-[protein] + phosphate</text>
        <dbReference type="Rhea" id="RHEA:47004"/>
        <dbReference type="Rhea" id="RHEA-COMP:11060"/>
        <dbReference type="Rhea" id="RHEA-COMP:11605"/>
        <dbReference type="ChEBI" id="CHEBI:15377"/>
        <dbReference type="ChEBI" id="CHEBI:30013"/>
        <dbReference type="ChEBI" id="CHEBI:43474"/>
        <dbReference type="ChEBI" id="CHEBI:61977"/>
        <dbReference type="EC" id="3.1.3.16"/>
    </reaction>
</comment>
<dbReference type="eggNOG" id="KOG1720">
    <property type="taxonomic scope" value="Eukaryota"/>
</dbReference>
<dbReference type="SUPFAM" id="SSF52799">
    <property type="entry name" value="(Phosphotyrosine protein) phosphatases II"/>
    <property type="match status" value="1"/>
</dbReference>
<dbReference type="InterPro" id="IPR029021">
    <property type="entry name" value="Prot-tyrosine_phosphatase-like"/>
</dbReference>
<dbReference type="InterPro" id="IPR003595">
    <property type="entry name" value="Tyr_Pase_cat"/>
</dbReference>
<feature type="domain" description="Tyrosine-protein phosphatase" evidence="15">
    <location>
        <begin position="84"/>
        <end position="227"/>
    </location>
</feature>
<dbReference type="Pfam" id="PF22784">
    <property type="entry name" value="PTP-SAK"/>
    <property type="match status" value="1"/>
</dbReference>
<dbReference type="InterPro" id="IPR050561">
    <property type="entry name" value="PTP"/>
</dbReference>
<dbReference type="CDD" id="cd14504">
    <property type="entry name" value="DUSP23"/>
    <property type="match status" value="1"/>
</dbReference>
<evidence type="ECO:0000313" key="17">
    <source>
        <dbReference type="EMBL" id="KYO34386.1"/>
    </source>
</evidence>
<protein>
    <recommendedName>
        <fullName evidence="13">Dual specificity protein phosphatase 23</fullName>
        <ecNumber evidence="5">3.1.3.16</ecNumber>
        <ecNumber evidence="4">3.1.3.48</ecNumber>
    </recommendedName>
    <alternativeName>
        <fullName evidence="14">Low molecular mass dual specificity phosphatase 3</fullName>
    </alternativeName>
</protein>
<organism evidence="17 18">
    <name type="scientific">Alligator mississippiensis</name>
    <name type="common">American alligator</name>
    <dbReference type="NCBI Taxonomy" id="8496"/>
    <lineage>
        <taxon>Eukaryota</taxon>
        <taxon>Metazoa</taxon>
        <taxon>Chordata</taxon>
        <taxon>Craniata</taxon>
        <taxon>Vertebrata</taxon>
        <taxon>Euteleostomi</taxon>
        <taxon>Archelosauria</taxon>
        <taxon>Archosauria</taxon>
        <taxon>Crocodylia</taxon>
        <taxon>Alligatoridae</taxon>
        <taxon>Alligatorinae</taxon>
        <taxon>Alligator</taxon>
    </lineage>
</organism>
<accession>A0A151NC43</accession>
<evidence type="ECO:0000256" key="10">
    <source>
        <dbReference type="ARBA" id="ARBA00047761"/>
    </source>
</evidence>
<evidence type="ECO:0000256" key="14">
    <source>
        <dbReference type="ARBA" id="ARBA00081937"/>
    </source>
</evidence>
<evidence type="ECO:0000256" key="6">
    <source>
        <dbReference type="ARBA" id="ARBA00022490"/>
    </source>
</evidence>
<evidence type="ECO:0000256" key="1">
    <source>
        <dbReference type="ARBA" id="ARBA00004123"/>
    </source>
</evidence>
<dbReference type="SMART" id="SM00404">
    <property type="entry name" value="PTPc_motif"/>
    <property type="match status" value="1"/>
</dbReference>
<dbReference type="InterPro" id="IPR016130">
    <property type="entry name" value="Tyr_Pase_AS"/>
</dbReference>
<comment type="catalytic activity">
    <reaction evidence="10">
        <text>O-phospho-L-seryl-[protein] + H2O = L-seryl-[protein] + phosphate</text>
        <dbReference type="Rhea" id="RHEA:20629"/>
        <dbReference type="Rhea" id="RHEA-COMP:9863"/>
        <dbReference type="Rhea" id="RHEA-COMP:11604"/>
        <dbReference type="ChEBI" id="CHEBI:15377"/>
        <dbReference type="ChEBI" id="CHEBI:29999"/>
        <dbReference type="ChEBI" id="CHEBI:43474"/>
        <dbReference type="ChEBI" id="CHEBI:83421"/>
        <dbReference type="EC" id="3.1.3.16"/>
    </reaction>
</comment>
<dbReference type="InterPro" id="IPR020422">
    <property type="entry name" value="TYR_PHOSPHATASE_DUAL_dom"/>
</dbReference>
<dbReference type="AlphaFoldDB" id="A0A151NC43"/>
<evidence type="ECO:0000256" key="5">
    <source>
        <dbReference type="ARBA" id="ARBA00013081"/>
    </source>
</evidence>
<feature type="domain" description="Tyrosine specific protein phosphatases" evidence="16">
    <location>
        <begin position="152"/>
        <end position="217"/>
    </location>
</feature>
<evidence type="ECO:0000259" key="16">
    <source>
        <dbReference type="PROSITE" id="PS50056"/>
    </source>
</evidence>
<keyword evidence="8" id="KW-0904">Protein phosphatase</keyword>
<dbReference type="InterPro" id="IPR057023">
    <property type="entry name" value="PTP-SAK"/>
</dbReference>
<dbReference type="SMART" id="SM00195">
    <property type="entry name" value="DSPc"/>
    <property type="match status" value="1"/>
</dbReference>
<comment type="function">
    <text evidence="12">Protein phosphatase that mediates dephosphorylation of proteins phosphorylated on Tyr and Ser/Thr residues. In vitro, it can dephosphorylate p44-ERK1 (MAPK3) but not p54 SAPK-beta (MAPK10) in vitro. Able to enhance activation of JNK and p38 (MAPK14).</text>
</comment>
<evidence type="ECO:0000256" key="8">
    <source>
        <dbReference type="ARBA" id="ARBA00022912"/>
    </source>
</evidence>
<dbReference type="EC" id="3.1.3.16" evidence="5"/>
<reference evidence="17 18" key="1">
    <citation type="journal article" date="2012" name="Genome Biol.">
        <title>Sequencing three crocodilian genomes to illuminate the evolution of archosaurs and amniotes.</title>
        <authorList>
            <person name="St John J.A."/>
            <person name="Braun E.L."/>
            <person name="Isberg S.R."/>
            <person name="Miles L.G."/>
            <person name="Chong A.Y."/>
            <person name="Gongora J."/>
            <person name="Dalzell P."/>
            <person name="Moran C."/>
            <person name="Bed'hom B."/>
            <person name="Abzhanov A."/>
            <person name="Burgess S.C."/>
            <person name="Cooksey A.M."/>
            <person name="Castoe T.A."/>
            <person name="Crawford N.G."/>
            <person name="Densmore L.D."/>
            <person name="Drew J.C."/>
            <person name="Edwards S.V."/>
            <person name="Faircloth B.C."/>
            <person name="Fujita M.K."/>
            <person name="Greenwold M.J."/>
            <person name="Hoffmann F.G."/>
            <person name="Howard J.M."/>
            <person name="Iguchi T."/>
            <person name="Janes D.E."/>
            <person name="Khan S.Y."/>
            <person name="Kohno S."/>
            <person name="de Koning A.J."/>
            <person name="Lance S.L."/>
            <person name="McCarthy F.M."/>
            <person name="McCormack J.E."/>
            <person name="Merchant M.E."/>
            <person name="Peterson D.G."/>
            <person name="Pollock D.D."/>
            <person name="Pourmand N."/>
            <person name="Raney B.J."/>
            <person name="Roessler K.A."/>
            <person name="Sanford J.R."/>
            <person name="Sawyer R.H."/>
            <person name="Schmidt C.J."/>
            <person name="Triplett E.W."/>
            <person name="Tuberville T.D."/>
            <person name="Venegas-Anaya M."/>
            <person name="Howard J.T."/>
            <person name="Jarvis E.D."/>
            <person name="Guillette L.J.Jr."/>
            <person name="Glenn T.C."/>
            <person name="Green R.E."/>
            <person name="Ray D.A."/>
        </authorList>
    </citation>
    <scope>NUCLEOTIDE SEQUENCE [LARGE SCALE GENOMIC DNA]</scope>
    <source>
        <strain evidence="17">KSC_2009_1</strain>
    </source>
</reference>
<dbReference type="EC" id="3.1.3.48" evidence="4"/>
<dbReference type="PROSITE" id="PS50056">
    <property type="entry name" value="TYR_PHOSPHATASE_2"/>
    <property type="match status" value="1"/>
</dbReference>
<keyword evidence="18" id="KW-1185">Reference proteome</keyword>
<dbReference type="PANTHER" id="PTHR23339">
    <property type="entry name" value="TYROSINE SPECIFIC PROTEIN PHOSPHATASE AND DUAL SPECIFICITY PROTEIN PHOSPHATASE"/>
    <property type="match status" value="1"/>
</dbReference>
<dbReference type="GO" id="GO:0004722">
    <property type="term" value="F:protein serine/threonine phosphatase activity"/>
    <property type="evidence" value="ECO:0007669"/>
    <property type="project" value="UniProtKB-EC"/>
</dbReference>
<dbReference type="GO" id="GO:0004725">
    <property type="term" value="F:protein tyrosine phosphatase activity"/>
    <property type="evidence" value="ECO:0007669"/>
    <property type="project" value="UniProtKB-EC"/>
</dbReference>
<evidence type="ECO:0000256" key="13">
    <source>
        <dbReference type="ARBA" id="ARBA00068789"/>
    </source>
</evidence>
<dbReference type="GO" id="GO:0005829">
    <property type="term" value="C:cytosol"/>
    <property type="evidence" value="ECO:0007669"/>
    <property type="project" value="UniProtKB-SubCell"/>
</dbReference>
<dbReference type="Proteomes" id="UP000050525">
    <property type="component" value="Unassembled WGS sequence"/>
</dbReference>
<sequence length="227" mass="24935">MCRVSVTATALYYSRHAAHRASAVLSGDKRTRPGRLGREPGPVSAKQQVVSRLGQWLARGESPAASSPGRSASLAVMASAVPPNFSWVVPDKLAGLAMPRLPAHYQYMHEHGIRHLVSLSERSPPYHDTCPGIQVHRLRIPDFCPPSVEQIQRFLQIVEDANAKGEAVAVHCLLGFGRTGTLLACYLVKATKITGVDAIHEIRRIRPGAIETHEQEKAVIQFHHRIK</sequence>
<comment type="similarity">
    <text evidence="3">Belongs to the protein-tyrosine phosphatase family. Non-receptor class dual specificity subfamily.</text>
</comment>
<evidence type="ECO:0000256" key="4">
    <source>
        <dbReference type="ARBA" id="ARBA00013064"/>
    </source>
</evidence>
<gene>
    <name evidence="17" type="primary">DUSP23</name>
    <name evidence="17" type="ORF">Y1Q_0017369</name>
</gene>
<keyword evidence="9" id="KW-0539">Nucleus</keyword>
<evidence type="ECO:0000256" key="7">
    <source>
        <dbReference type="ARBA" id="ARBA00022801"/>
    </source>
</evidence>
<dbReference type="STRING" id="8496.A0A151NC43"/>
<name>A0A151NC43_ALLMI</name>
<keyword evidence="6" id="KW-0963">Cytoplasm</keyword>
<proteinExistence type="inferred from homology"/>
<dbReference type="EMBL" id="AKHW03003505">
    <property type="protein sequence ID" value="KYO34386.1"/>
    <property type="molecule type" value="Genomic_DNA"/>
</dbReference>
<comment type="caution">
    <text evidence="17">The sequence shown here is derived from an EMBL/GenBank/DDBJ whole genome shotgun (WGS) entry which is preliminary data.</text>
</comment>
<dbReference type="Gene3D" id="3.90.190.10">
    <property type="entry name" value="Protein tyrosine phosphatase superfamily"/>
    <property type="match status" value="1"/>
</dbReference>
<dbReference type="PROSITE" id="PS50054">
    <property type="entry name" value="TYR_PHOSPHATASE_DUAL"/>
    <property type="match status" value="1"/>
</dbReference>
<dbReference type="PROSITE" id="PS00383">
    <property type="entry name" value="TYR_PHOSPHATASE_1"/>
    <property type="match status" value="1"/>
</dbReference>
<evidence type="ECO:0000256" key="11">
    <source>
        <dbReference type="ARBA" id="ARBA00048336"/>
    </source>
</evidence>
<comment type="subcellular location">
    <subcellularLocation>
        <location evidence="2">Cytoplasm</location>
        <location evidence="2">Cytosol</location>
    </subcellularLocation>
    <subcellularLocation>
        <location evidence="1">Nucleus</location>
    </subcellularLocation>
</comment>
<evidence type="ECO:0000313" key="18">
    <source>
        <dbReference type="Proteomes" id="UP000050525"/>
    </source>
</evidence>
<dbReference type="GO" id="GO:0005634">
    <property type="term" value="C:nucleus"/>
    <property type="evidence" value="ECO:0007669"/>
    <property type="project" value="UniProtKB-SubCell"/>
</dbReference>
<evidence type="ECO:0000256" key="9">
    <source>
        <dbReference type="ARBA" id="ARBA00023242"/>
    </source>
</evidence>
<evidence type="ECO:0000256" key="2">
    <source>
        <dbReference type="ARBA" id="ARBA00004514"/>
    </source>
</evidence>
<evidence type="ECO:0000256" key="3">
    <source>
        <dbReference type="ARBA" id="ARBA00008601"/>
    </source>
</evidence>